<dbReference type="EMBL" id="MZMT01000020">
    <property type="protein sequence ID" value="PIO45349.1"/>
    <property type="molecule type" value="Genomic_DNA"/>
</dbReference>
<dbReference type="Pfam" id="PF00583">
    <property type="entry name" value="Acetyltransf_1"/>
    <property type="match status" value="1"/>
</dbReference>
<dbReference type="Gene3D" id="3.40.630.30">
    <property type="match status" value="1"/>
</dbReference>
<keyword evidence="2" id="KW-0012">Acyltransferase</keyword>
<keyword evidence="5" id="KW-1185">Reference proteome</keyword>
<dbReference type="PANTHER" id="PTHR42919:SF8">
    <property type="entry name" value="N-ALPHA-ACETYLTRANSFERASE 50"/>
    <property type="match status" value="1"/>
</dbReference>
<evidence type="ECO:0000313" key="5">
    <source>
        <dbReference type="Proteomes" id="UP000232163"/>
    </source>
</evidence>
<organism evidence="4 5">
    <name type="scientific">Phyllobacterium zundukense</name>
    <dbReference type="NCBI Taxonomy" id="1867719"/>
    <lineage>
        <taxon>Bacteria</taxon>
        <taxon>Pseudomonadati</taxon>
        <taxon>Pseudomonadota</taxon>
        <taxon>Alphaproteobacteria</taxon>
        <taxon>Hyphomicrobiales</taxon>
        <taxon>Phyllobacteriaceae</taxon>
        <taxon>Phyllobacterium</taxon>
    </lineage>
</organism>
<dbReference type="KEGG" id="pht:BLM14_01090"/>
<accession>A0A2N9W0T1</accession>
<comment type="caution">
    <text evidence="4">The sequence shown here is derived from an EMBL/GenBank/DDBJ whole genome shotgun (WGS) entry which is preliminary data.</text>
</comment>
<dbReference type="PROSITE" id="PS51186">
    <property type="entry name" value="GNAT"/>
    <property type="match status" value="1"/>
</dbReference>
<dbReference type="Proteomes" id="UP000232163">
    <property type="component" value="Unassembled WGS sequence"/>
</dbReference>
<dbReference type="AlphaFoldDB" id="A0A2N9W0T1"/>
<dbReference type="NCBIfam" id="NF033083">
    <property type="entry name" value="AAC_3_I"/>
    <property type="match status" value="1"/>
</dbReference>
<gene>
    <name evidence="4" type="ORF">B5P45_07705</name>
</gene>
<evidence type="ECO:0000259" key="3">
    <source>
        <dbReference type="PROSITE" id="PS51186"/>
    </source>
</evidence>
<dbReference type="SUPFAM" id="SSF55729">
    <property type="entry name" value="Acyl-CoA N-acyltransferases (Nat)"/>
    <property type="match status" value="1"/>
</dbReference>
<reference evidence="5" key="1">
    <citation type="journal article" date="2017" name="Int J Environ Stud">
        <title>Does the Miocene-Pliocene relict legume Oxytropis triphylla form nitrogen-fixing nodules with a combination of bacterial strains?</title>
        <authorList>
            <person name="Safronova V."/>
            <person name="Belimov A."/>
            <person name="Sazanova A."/>
            <person name="Kuznetsova I."/>
            <person name="Popova J."/>
            <person name="Andronov E."/>
            <person name="Verkhozina A."/>
            <person name="Tikhonovich I."/>
        </authorList>
    </citation>
    <scope>NUCLEOTIDE SEQUENCE [LARGE SCALE GENOMIC DNA]</scope>
    <source>
        <strain evidence="5">Tri-38</strain>
    </source>
</reference>
<dbReference type="RefSeq" id="WP_099997714.1">
    <property type="nucleotide sequence ID" value="NZ_CP017940.1"/>
</dbReference>
<feature type="domain" description="N-acetyltransferase" evidence="3">
    <location>
        <begin position="6"/>
        <end position="154"/>
    </location>
</feature>
<dbReference type="InterPro" id="IPR051556">
    <property type="entry name" value="N-term/lysine_N-AcTrnsfr"/>
</dbReference>
<dbReference type="InterPro" id="IPR016181">
    <property type="entry name" value="Acyl_CoA_acyltransferase"/>
</dbReference>
<proteinExistence type="predicted"/>
<dbReference type="InterPro" id="IPR000182">
    <property type="entry name" value="GNAT_dom"/>
</dbReference>
<evidence type="ECO:0000313" key="4">
    <source>
        <dbReference type="EMBL" id="PIO45349.1"/>
    </source>
</evidence>
<sequence>MSSQPFPLKRLTPDDVSLLRQLNALFGDAFSDHETYRNHPPSDAYMKDFLGKDHIVATVALAGKSVVGGLVAYELDKFEKARREFYIYDLAVDENYRRQGIATALINHLREIAKRRGAWVIYVQADYGDDPAIALYEKLGVREEVLHFDIGLDG</sequence>
<dbReference type="CDD" id="cd04301">
    <property type="entry name" value="NAT_SF"/>
    <property type="match status" value="1"/>
</dbReference>
<dbReference type="PANTHER" id="PTHR42919">
    <property type="entry name" value="N-ALPHA-ACETYLTRANSFERASE"/>
    <property type="match status" value="1"/>
</dbReference>
<protein>
    <submittedName>
        <fullName evidence="4">AAC(3)-I family aminoglycoside 3-N-acetyltransferase</fullName>
    </submittedName>
</protein>
<dbReference type="GO" id="GO:0016747">
    <property type="term" value="F:acyltransferase activity, transferring groups other than amino-acyl groups"/>
    <property type="evidence" value="ECO:0007669"/>
    <property type="project" value="InterPro"/>
</dbReference>
<name>A0A2N9W0T1_9HYPH</name>
<evidence type="ECO:0000256" key="2">
    <source>
        <dbReference type="ARBA" id="ARBA00023315"/>
    </source>
</evidence>
<evidence type="ECO:0000256" key="1">
    <source>
        <dbReference type="ARBA" id="ARBA00022679"/>
    </source>
</evidence>
<dbReference type="OrthoDB" id="9796129at2"/>
<keyword evidence="1 4" id="KW-0808">Transferase</keyword>